<evidence type="ECO:0000313" key="4">
    <source>
        <dbReference type="Proteomes" id="UP001596409"/>
    </source>
</evidence>
<dbReference type="RefSeq" id="WP_189872094.1">
    <property type="nucleotide sequence ID" value="NZ_BMWA01000009.1"/>
</dbReference>
<evidence type="ECO:0000256" key="1">
    <source>
        <dbReference type="SAM" id="MobiDB-lite"/>
    </source>
</evidence>
<keyword evidence="4" id="KW-1185">Reference proteome</keyword>
<evidence type="ECO:0000313" key="3">
    <source>
        <dbReference type="EMBL" id="MFC7015729.1"/>
    </source>
</evidence>
<feature type="region of interest" description="Disordered" evidence="1">
    <location>
        <begin position="48"/>
        <end position="78"/>
    </location>
</feature>
<gene>
    <name evidence="3" type="ORF">ACFQMH_29305</name>
</gene>
<dbReference type="Proteomes" id="UP001596409">
    <property type="component" value="Unassembled WGS sequence"/>
</dbReference>
<organism evidence="3 4">
    <name type="scientific">Streptomyces viridiviolaceus</name>
    <dbReference type="NCBI Taxonomy" id="68282"/>
    <lineage>
        <taxon>Bacteria</taxon>
        <taxon>Bacillati</taxon>
        <taxon>Actinomycetota</taxon>
        <taxon>Actinomycetes</taxon>
        <taxon>Kitasatosporales</taxon>
        <taxon>Streptomycetaceae</taxon>
        <taxon>Streptomyces</taxon>
    </lineage>
</organism>
<reference evidence="4" key="1">
    <citation type="journal article" date="2019" name="Int. J. Syst. Evol. Microbiol.">
        <title>The Global Catalogue of Microorganisms (GCM) 10K type strain sequencing project: providing services to taxonomists for standard genome sequencing and annotation.</title>
        <authorList>
            <consortium name="The Broad Institute Genomics Platform"/>
            <consortium name="The Broad Institute Genome Sequencing Center for Infectious Disease"/>
            <person name="Wu L."/>
            <person name="Ma J."/>
        </authorList>
    </citation>
    <scope>NUCLEOTIDE SEQUENCE [LARGE SCALE GENOMIC DNA]</scope>
    <source>
        <strain evidence="4">JCM 4855</strain>
    </source>
</reference>
<feature type="chain" id="PRO_5046635918" evidence="2">
    <location>
        <begin position="27"/>
        <end position="125"/>
    </location>
</feature>
<accession>A0ABW2E6U4</accession>
<sequence>MRTFQRFVITTAATGLVVLGAGSAHAIGFGHAGADGSQYSVTIGLPEDAPQTRQAAEDGSGGIQQANEQQAQAAPGGVQQANIQQAQAAPGGVQQANIQQAQGLLGGLVQINMQQVQPASAPAAS</sequence>
<protein>
    <submittedName>
        <fullName evidence="3">Uncharacterized protein</fullName>
    </submittedName>
</protein>
<dbReference type="EMBL" id="JBHSYM010000066">
    <property type="protein sequence ID" value="MFC7015729.1"/>
    <property type="molecule type" value="Genomic_DNA"/>
</dbReference>
<comment type="caution">
    <text evidence="3">The sequence shown here is derived from an EMBL/GenBank/DDBJ whole genome shotgun (WGS) entry which is preliminary data.</text>
</comment>
<evidence type="ECO:0000256" key="2">
    <source>
        <dbReference type="SAM" id="SignalP"/>
    </source>
</evidence>
<keyword evidence="2" id="KW-0732">Signal</keyword>
<feature type="compositionally biased region" description="Low complexity" evidence="1">
    <location>
        <begin position="63"/>
        <end position="78"/>
    </location>
</feature>
<feature type="signal peptide" evidence="2">
    <location>
        <begin position="1"/>
        <end position="26"/>
    </location>
</feature>
<proteinExistence type="predicted"/>
<name>A0ABW2E6U4_9ACTN</name>